<dbReference type="OrthoDB" id="185373at2759"/>
<dbReference type="PANTHER" id="PTHR47941">
    <property type="entry name" value="PENTATRICOPEPTIDE REPEAT-CONTAINING PROTEIN 3, MITOCHONDRIAL"/>
    <property type="match status" value="1"/>
</dbReference>
<keyword evidence="2" id="KW-0677">Repeat</keyword>
<accession>A0A9E7HVN1</accession>
<proteinExistence type="inferred from homology"/>
<dbReference type="Pfam" id="PF13041">
    <property type="entry name" value="PPR_2"/>
    <property type="match status" value="1"/>
</dbReference>
<protein>
    <submittedName>
        <fullName evidence="5">PPR repeat</fullName>
    </submittedName>
</protein>
<evidence type="ECO:0000256" key="1">
    <source>
        <dbReference type="ARBA" id="ARBA00007626"/>
    </source>
</evidence>
<evidence type="ECO:0000256" key="2">
    <source>
        <dbReference type="ARBA" id="ARBA00022737"/>
    </source>
</evidence>
<name>A0A9E7HVN1_9LILI</name>
<organism evidence="5 6">
    <name type="scientific">Musa troglodytarum</name>
    <name type="common">fe'i banana</name>
    <dbReference type="NCBI Taxonomy" id="320322"/>
    <lineage>
        <taxon>Eukaryota</taxon>
        <taxon>Viridiplantae</taxon>
        <taxon>Streptophyta</taxon>
        <taxon>Embryophyta</taxon>
        <taxon>Tracheophyta</taxon>
        <taxon>Spermatophyta</taxon>
        <taxon>Magnoliopsida</taxon>
        <taxon>Liliopsida</taxon>
        <taxon>Zingiberales</taxon>
        <taxon>Musaceae</taxon>
        <taxon>Musa</taxon>
    </lineage>
</organism>
<gene>
    <name evidence="5" type="ORF">MUK42_16351</name>
</gene>
<evidence type="ECO:0000256" key="3">
    <source>
        <dbReference type="PROSITE-ProRule" id="PRU00708"/>
    </source>
</evidence>
<dbReference type="Proteomes" id="UP001055439">
    <property type="component" value="Chromosome 8"/>
</dbReference>
<feature type="compositionally biased region" description="Acidic residues" evidence="4">
    <location>
        <begin position="106"/>
        <end position="117"/>
    </location>
</feature>
<feature type="region of interest" description="Disordered" evidence="4">
    <location>
        <begin position="28"/>
        <end position="207"/>
    </location>
</feature>
<dbReference type="InterPro" id="IPR011990">
    <property type="entry name" value="TPR-like_helical_dom_sf"/>
</dbReference>
<feature type="region of interest" description="Disordered" evidence="4">
    <location>
        <begin position="400"/>
        <end position="425"/>
    </location>
</feature>
<dbReference type="Pfam" id="PF01535">
    <property type="entry name" value="PPR"/>
    <property type="match status" value="2"/>
</dbReference>
<reference evidence="5" key="1">
    <citation type="submission" date="2022-05" db="EMBL/GenBank/DDBJ databases">
        <title>The Musa troglodytarum L. genome provides insights into the mechanism of non-climacteric behaviour and enrichment of carotenoids.</title>
        <authorList>
            <person name="Wang J."/>
        </authorList>
    </citation>
    <scope>NUCLEOTIDE SEQUENCE</scope>
    <source>
        <tissue evidence="5">Leaf</tissue>
    </source>
</reference>
<sequence>MRTALSKLLNSNPSRWIICQHKAYILGVPSNDFSTSNNPRRPMRGERRRDDRSEDIFLRGLNFGDDDGVEGPQRAHREAFPDRPNAGPSLRGAQRRKKEPPLREEDGLDGAADDLLADFDLGDRTGRVPPGHTRNGVRRDPPREDFGPSPQSQFKDFGGDYFEGSGSSQQKARPPSADGHRVDKSDLEDQTPPTVAKSAAEEAPPEDADEIFKKMKETGLIPNAVAMLDGLCKDGLIQEAMKLFGSMREKGTMPEVVIYTAAVEGFCKAAKFDEAKRIFRKMQKNGIAPNAFSYKVLIQGLCKGKKLEDSVEFCMEMLDAGHSPGVTTLVDVVNGFCREKGVEKAADVVKRLRERGVVLDQKAVSEHLDKKGPFSPMVFEAISGKKNLKTLPKIPSPKKILTARREEEEEEEEPELRGEETTASDCSLEQMQKPHFLVALQLYYIHFPLLRLSFLPHSPFGIGKATYMLDRKE</sequence>
<feature type="compositionally biased region" description="Basic and acidic residues" evidence="4">
    <location>
        <begin position="137"/>
        <end position="146"/>
    </location>
</feature>
<dbReference type="EMBL" id="CP097510">
    <property type="protein sequence ID" value="URE37888.1"/>
    <property type="molecule type" value="Genomic_DNA"/>
</dbReference>
<comment type="similarity">
    <text evidence="1">Belongs to the PPR family. P subfamily.</text>
</comment>
<feature type="repeat" description="PPR" evidence="3">
    <location>
        <begin position="220"/>
        <end position="254"/>
    </location>
</feature>
<dbReference type="AlphaFoldDB" id="A0A9E7HVN1"/>
<feature type="compositionally biased region" description="Basic and acidic residues" evidence="4">
    <location>
        <begin position="178"/>
        <end position="187"/>
    </location>
</feature>
<feature type="repeat" description="PPR" evidence="3">
    <location>
        <begin position="255"/>
        <end position="289"/>
    </location>
</feature>
<dbReference type="InterPro" id="IPR002885">
    <property type="entry name" value="PPR_rpt"/>
</dbReference>
<feature type="repeat" description="PPR" evidence="3">
    <location>
        <begin position="290"/>
        <end position="324"/>
    </location>
</feature>
<keyword evidence="6" id="KW-1185">Reference proteome</keyword>
<dbReference type="PROSITE" id="PS51375">
    <property type="entry name" value="PPR"/>
    <property type="match status" value="3"/>
</dbReference>
<evidence type="ECO:0000256" key="4">
    <source>
        <dbReference type="SAM" id="MobiDB-lite"/>
    </source>
</evidence>
<dbReference type="NCBIfam" id="TIGR00756">
    <property type="entry name" value="PPR"/>
    <property type="match status" value="3"/>
</dbReference>
<evidence type="ECO:0000313" key="6">
    <source>
        <dbReference type="Proteomes" id="UP001055439"/>
    </source>
</evidence>
<feature type="compositionally biased region" description="Basic and acidic residues" evidence="4">
    <location>
        <begin position="43"/>
        <end position="57"/>
    </location>
</feature>
<evidence type="ECO:0000313" key="5">
    <source>
        <dbReference type="EMBL" id="URE37888.1"/>
    </source>
</evidence>
<dbReference type="Gene3D" id="1.25.40.10">
    <property type="entry name" value="Tetratricopeptide repeat domain"/>
    <property type="match status" value="1"/>
</dbReference>